<feature type="region of interest" description="Disordered" evidence="1">
    <location>
        <begin position="1"/>
        <end position="20"/>
    </location>
</feature>
<dbReference type="Proteomes" id="UP000740926">
    <property type="component" value="Unassembled WGS sequence"/>
</dbReference>
<comment type="caution">
    <text evidence="2">The sequence shown here is derived from an EMBL/GenBank/DDBJ whole genome shotgun (WGS) entry which is preliminary data.</text>
</comment>
<protein>
    <submittedName>
        <fullName evidence="2">Uncharacterized protein</fullName>
    </submittedName>
</protein>
<proteinExistence type="predicted"/>
<gene>
    <name evidence="2" type="ORF">G6F50_018084</name>
</gene>
<evidence type="ECO:0000256" key="1">
    <source>
        <dbReference type="SAM" id="MobiDB-lite"/>
    </source>
</evidence>
<dbReference type="AlphaFoldDB" id="A0A9P7BYV8"/>
<name>A0A9P7BYV8_9FUNG</name>
<reference evidence="2 3" key="1">
    <citation type="journal article" date="2020" name="Microb. Genom.">
        <title>Genetic diversity of clinical and environmental Mucorales isolates obtained from an investigation of mucormycosis cases among solid organ transplant recipients.</title>
        <authorList>
            <person name="Nguyen M.H."/>
            <person name="Kaul D."/>
            <person name="Muto C."/>
            <person name="Cheng S.J."/>
            <person name="Richter R.A."/>
            <person name="Bruno V.M."/>
            <person name="Liu G."/>
            <person name="Beyhan S."/>
            <person name="Sundermann A.J."/>
            <person name="Mounaud S."/>
            <person name="Pasculle A.W."/>
            <person name="Nierman W.C."/>
            <person name="Driscoll E."/>
            <person name="Cumbie R."/>
            <person name="Clancy C.J."/>
            <person name="Dupont C.L."/>
        </authorList>
    </citation>
    <scope>NUCLEOTIDE SEQUENCE [LARGE SCALE GENOMIC DNA]</scope>
    <source>
        <strain evidence="2 3">GL24</strain>
    </source>
</reference>
<evidence type="ECO:0000313" key="3">
    <source>
        <dbReference type="Proteomes" id="UP000740926"/>
    </source>
</evidence>
<keyword evidence="3" id="KW-1185">Reference proteome</keyword>
<dbReference type="EMBL" id="JAANIU010015567">
    <property type="protein sequence ID" value="KAG1529317.1"/>
    <property type="molecule type" value="Genomic_DNA"/>
</dbReference>
<accession>A0A9P7BYV8</accession>
<evidence type="ECO:0000313" key="2">
    <source>
        <dbReference type="EMBL" id="KAG1529317.1"/>
    </source>
</evidence>
<organism evidence="2 3">
    <name type="scientific">Rhizopus delemar</name>
    <dbReference type="NCBI Taxonomy" id="936053"/>
    <lineage>
        <taxon>Eukaryota</taxon>
        <taxon>Fungi</taxon>
        <taxon>Fungi incertae sedis</taxon>
        <taxon>Mucoromycota</taxon>
        <taxon>Mucoromycotina</taxon>
        <taxon>Mucoromycetes</taxon>
        <taxon>Mucorales</taxon>
        <taxon>Mucorineae</taxon>
        <taxon>Rhizopodaceae</taxon>
        <taxon>Rhizopus</taxon>
    </lineage>
</organism>
<sequence length="85" mass="9465">MASVGGHLVRHRPRRPQDHDGLLRLHGQAMADQLLPQHRVSGPLWAGFAYACRGAGLAVHAVQGDVLLQSRPQRQLHDWRPDPVQ</sequence>